<proteinExistence type="predicted"/>
<evidence type="ECO:0000313" key="3">
    <source>
        <dbReference type="Proteomes" id="UP000078512"/>
    </source>
</evidence>
<sequence length="100" mass="10815">MQVIPMQSPITGCRIWMALNKIFSFLLVAVLALVVMSQGATAVTLPAWCNCNNDQAKTKKACSVAGANYDGSSCGLDQIGKYNAFLMSCSQQNGSYKCWH</sequence>
<dbReference type="Proteomes" id="UP000078512">
    <property type="component" value="Unassembled WGS sequence"/>
</dbReference>
<keyword evidence="3" id="KW-1185">Reference proteome</keyword>
<dbReference type="AlphaFoldDB" id="A0A197KB50"/>
<evidence type="ECO:0000313" key="2">
    <source>
        <dbReference type="EMBL" id="OAQ34937.1"/>
    </source>
</evidence>
<dbReference type="OrthoDB" id="2361837at2759"/>
<name>A0A197KB50_9FUNG</name>
<gene>
    <name evidence="2" type="ORF">K457DRAFT_28263</name>
</gene>
<organism evidence="2 3">
    <name type="scientific">Linnemannia elongata AG-77</name>
    <dbReference type="NCBI Taxonomy" id="1314771"/>
    <lineage>
        <taxon>Eukaryota</taxon>
        <taxon>Fungi</taxon>
        <taxon>Fungi incertae sedis</taxon>
        <taxon>Mucoromycota</taxon>
        <taxon>Mortierellomycotina</taxon>
        <taxon>Mortierellomycetes</taxon>
        <taxon>Mortierellales</taxon>
        <taxon>Mortierellaceae</taxon>
        <taxon>Linnemannia</taxon>
    </lineage>
</organism>
<keyword evidence="1" id="KW-0732">Signal</keyword>
<feature type="signal peptide" evidence="1">
    <location>
        <begin position="1"/>
        <end position="42"/>
    </location>
</feature>
<dbReference type="EMBL" id="KV442016">
    <property type="protein sequence ID" value="OAQ34937.1"/>
    <property type="molecule type" value="Genomic_DNA"/>
</dbReference>
<reference evidence="2 3" key="1">
    <citation type="submission" date="2016-05" db="EMBL/GenBank/DDBJ databases">
        <title>Genome sequencing reveals origins of a unique bacterial endosymbiosis in the earliest lineages of terrestrial Fungi.</title>
        <authorList>
            <consortium name="DOE Joint Genome Institute"/>
            <person name="Uehling J."/>
            <person name="Gryganskyi A."/>
            <person name="Hameed K."/>
            <person name="Tschaplinski T."/>
            <person name="Misztal P."/>
            <person name="Wu S."/>
            <person name="Desiro A."/>
            <person name="Vande Pol N."/>
            <person name="Du Z.-Y."/>
            <person name="Zienkiewicz A."/>
            <person name="Zienkiewicz K."/>
            <person name="Morin E."/>
            <person name="Tisserant E."/>
            <person name="Splivallo R."/>
            <person name="Hainaut M."/>
            <person name="Henrissat B."/>
            <person name="Ohm R."/>
            <person name="Kuo A."/>
            <person name="Yan J."/>
            <person name="Lipzen A."/>
            <person name="Nolan M."/>
            <person name="Labutti K."/>
            <person name="Barry K."/>
            <person name="Goldstein A."/>
            <person name="Labbe J."/>
            <person name="Schadt C."/>
            <person name="Tuskan G."/>
            <person name="Grigoriev I."/>
            <person name="Martin F."/>
            <person name="Vilgalys R."/>
            <person name="Bonito G."/>
        </authorList>
    </citation>
    <scope>NUCLEOTIDE SEQUENCE [LARGE SCALE GENOMIC DNA]</scope>
    <source>
        <strain evidence="2 3">AG-77</strain>
    </source>
</reference>
<evidence type="ECO:0000256" key="1">
    <source>
        <dbReference type="SAM" id="SignalP"/>
    </source>
</evidence>
<accession>A0A197KB50</accession>
<evidence type="ECO:0008006" key="4">
    <source>
        <dbReference type="Google" id="ProtNLM"/>
    </source>
</evidence>
<protein>
    <recommendedName>
        <fullName evidence="4">Extracellular membrane protein CFEM domain-containing protein</fullName>
    </recommendedName>
</protein>
<feature type="chain" id="PRO_5008276734" description="Extracellular membrane protein CFEM domain-containing protein" evidence="1">
    <location>
        <begin position="43"/>
        <end position="100"/>
    </location>
</feature>